<comment type="caution">
    <text evidence="2">The sequence shown here is derived from an EMBL/GenBank/DDBJ whole genome shotgun (WGS) entry which is preliminary data.</text>
</comment>
<dbReference type="InterPro" id="IPR008794">
    <property type="entry name" value="Pro_racemase_fam"/>
</dbReference>
<dbReference type="Proteomes" id="UP000322876">
    <property type="component" value="Unassembled WGS sequence"/>
</dbReference>
<dbReference type="PIRSF" id="PIRSF029792">
    <property type="entry name" value="Pro_racemase"/>
    <property type="match status" value="1"/>
</dbReference>
<dbReference type="SFLD" id="SFLDS00028">
    <property type="entry name" value="Proline_Racemase"/>
    <property type="match status" value="1"/>
</dbReference>
<proteinExistence type="inferred from homology"/>
<evidence type="ECO:0000256" key="1">
    <source>
        <dbReference type="ARBA" id="ARBA00007529"/>
    </source>
</evidence>
<dbReference type="PANTHER" id="PTHR33442:SF1">
    <property type="entry name" value="TRANS-3-HYDROXY-L-PROLINE DEHYDRATASE"/>
    <property type="match status" value="1"/>
</dbReference>
<comment type="similarity">
    <text evidence="1">Belongs to the proline racemase family.</text>
</comment>
<accession>A0A5A8F905</accession>
<name>A0A5A8F905_9BACT</name>
<keyword evidence="3" id="KW-1185">Reference proteome</keyword>
<dbReference type="RefSeq" id="WP_149265512.1">
    <property type="nucleotide sequence ID" value="NZ_VFJB01000002.1"/>
</dbReference>
<gene>
    <name evidence="2" type="ORF">FHQ18_02050</name>
</gene>
<reference evidence="2 3" key="1">
    <citation type="submission" date="2019-06" db="EMBL/GenBank/DDBJ databases">
        <title>Genomic insights into carbon and energy metabolism of Deferribacter autotrophicus revealed new metabolic traits in the phylum Deferribacteres.</title>
        <authorList>
            <person name="Slobodkin A.I."/>
            <person name="Slobodkina G.B."/>
            <person name="Allioux M."/>
            <person name="Alain K."/>
            <person name="Jebbar M."/>
            <person name="Shadrin V."/>
            <person name="Kublanov I.V."/>
            <person name="Toshchakov S.V."/>
            <person name="Bonch-Osmolovskaya E.A."/>
        </authorList>
    </citation>
    <scope>NUCLEOTIDE SEQUENCE [LARGE SCALE GENOMIC DNA]</scope>
    <source>
        <strain evidence="2 3">SL50</strain>
    </source>
</reference>
<dbReference type="GO" id="GO:0047580">
    <property type="term" value="F:4-hydroxyproline epimerase activity"/>
    <property type="evidence" value="ECO:0007669"/>
    <property type="project" value="TreeGrafter"/>
</dbReference>
<dbReference type="FunFam" id="3.10.310.10:FF:000003">
    <property type="entry name" value="Proline racemase"/>
    <property type="match status" value="1"/>
</dbReference>
<organism evidence="2 3">
    <name type="scientific">Deferribacter autotrophicus</name>
    <dbReference type="NCBI Taxonomy" id="500465"/>
    <lineage>
        <taxon>Bacteria</taxon>
        <taxon>Pseudomonadati</taxon>
        <taxon>Deferribacterota</taxon>
        <taxon>Deferribacteres</taxon>
        <taxon>Deferribacterales</taxon>
        <taxon>Deferribacteraceae</taxon>
        <taxon>Deferribacter</taxon>
    </lineage>
</organism>
<dbReference type="AlphaFoldDB" id="A0A5A8F905"/>
<dbReference type="Gene3D" id="3.10.310.10">
    <property type="entry name" value="Diaminopimelate Epimerase, Chain A, domain 1"/>
    <property type="match status" value="2"/>
</dbReference>
<evidence type="ECO:0000313" key="2">
    <source>
        <dbReference type="EMBL" id="KAA0259257.1"/>
    </source>
</evidence>
<protein>
    <submittedName>
        <fullName evidence="2">Proline racemase</fullName>
    </submittedName>
</protein>
<dbReference type="SUPFAM" id="SSF54506">
    <property type="entry name" value="Diaminopimelate epimerase-like"/>
    <property type="match status" value="1"/>
</dbReference>
<evidence type="ECO:0000313" key="3">
    <source>
        <dbReference type="Proteomes" id="UP000322876"/>
    </source>
</evidence>
<sequence>MWRKENLEQYSLSKSKGLILKTIDLHTAGEPLRVIYKGLPEIEASSVLEFRRKFKEKYDFIRRALMWEPRGHADMYGCVLLPPYREGVEFGVIFMHNEGFSTMCGHGILAVIKLAVECGLVEKEEPLTIINIDTPAGIVKGFAEISEGVLKKTYFQNVPSFLYLEDGKVKVDGIGEVVFDIAFGGAFYAYVDANSIGLNLNQDNIKQLIDWGMRIKKKIMDSYSIEHPLEKDLSFLYGVIFTDGKTGVGEVSRNVCIFADGEVDRSPTGTGVSGRLALHYAKREINKNDELIIESVIGTRFKCRIADITVFGDYDAVIPEVEGDAYIVGKSEFIIDETDPLKYGFFLR</sequence>
<dbReference type="OrthoDB" id="181267at2"/>
<dbReference type="PANTHER" id="PTHR33442">
    <property type="entry name" value="TRANS-3-HYDROXY-L-PROLINE DEHYDRATASE"/>
    <property type="match status" value="1"/>
</dbReference>
<dbReference type="Pfam" id="PF05544">
    <property type="entry name" value="Pro_racemase"/>
    <property type="match status" value="1"/>
</dbReference>
<dbReference type="EMBL" id="VFJB01000002">
    <property type="protein sequence ID" value="KAA0259257.1"/>
    <property type="molecule type" value="Genomic_DNA"/>
</dbReference>